<evidence type="ECO:0000259" key="2">
    <source>
        <dbReference type="Pfam" id="PF00497"/>
    </source>
</evidence>
<keyword evidence="1" id="KW-0732">Signal</keyword>
<dbReference type="PROSITE" id="PS51257">
    <property type="entry name" value="PROKAR_LIPOPROTEIN"/>
    <property type="match status" value="1"/>
</dbReference>
<dbReference type="Gene3D" id="3.40.190.10">
    <property type="entry name" value="Periplasmic binding protein-like II"/>
    <property type="match status" value="1"/>
</dbReference>
<comment type="caution">
    <text evidence="3">The sequence shown here is derived from an EMBL/GenBank/DDBJ whole genome shotgun (WGS) entry which is preliminary data.</text>
</comment>
<dbReference type="Proteomes" id="UP000288547">
    <property type="component" value="Unassembled WGS sequence"/>
</dbReference>
<dbReference type="AlphaFoldDB" id="A0A3S4A4H8"/>
<dbReference type="EMBL" id="RZNB01000003">
    <property type="protein sequence ID" value="RWZ51247.1"/>
    <property type="molecule type" value="Genomic_DNA"/>
</dbReference>
<dbReference type="OrthoDB" id="6150901at2"/>
<keyword evidence="4" id="KW-1185">Reference proteome</keyword>
<organism evidence="3 4">
    <name type="scientific">Labedella phragmitis</name>
    <dbReference type="NCBI Taxonomy" id="2498849"/>
    <lineage>
        <taxon>Bacteria</taxon>
        <taxon>Bacillati</taxon>
        <taxon>Actinomycetota</taxon>
        <taxon>Actinomycetes</taxon>
        <taxon>Micrococcales</taxon>
        <taxon>Microbacteriaceae</taxon>
        <taxon>Labedella</taxon>
    </lineage>
</organism>
<accession>A0A3S4A4H8</accession>
<dbReference type="Pfam" id="PF00497">
    <property type="entry name" value="SBP_bac_3"/>
    <property type="match status" value="1"/>
</dbReference>
<gene>
    <name evidence="3" type="ORF">ELQ90_10390</name>
</gene>
<name>A0A3S4A4H8_9MICO</name>
<dbReference type="InterPro" id="IPR001638">
    <property type="entry name" value="Solute-binding_3/MltF_N"/>
</dbReference>
<feature type="signal peptide" evidence="1">
    <location>
        <begin position="1"/>
        <end position="20"/>
    </location>
</feature>
<evidence type="ECO:0000313" key="4">
    <source>
        <dbReference type="Proteomes" id="UP000288547"/>
    </source>
</evidence>
<evidence type="ECO:0000256" key="1">
    <source>
        <dbReference type="SAM" id="SignalP"/>
    </source>
</evidence>
<feature type="domain" description="Solute-binding protein family 3/N-terminal" evidence="2">
    <location>
        <begin position="42"/>
        <end position="126"/>
    </location>
</feature>
<dbReference type="SUPFAM" id="SSF53850">
    <property type="entry name" value="Periplasmic binding protein-like II"/>
    <property type="match status" value="1"/>
</dbReference>
<reference evidence="3 4" key="1">
    <citation type="submission" date="2018-12" db="EMBL/GenBank/DDBJ databases">
        <authorList>
            <person name="Li F."/>
        </authorList>
    </citation>
    <scope>NUCLEOTIDE SEQUENCE [LARGE SCALE GENOMIC DNA]</scope>
    <source>
        <strain evidence="3 4">11W25H-1</strain>
    </source>
</reference>
<protein>
    <submittedName>
        <fullName evidence="3">Transporter substrate-binding domain-containing protein</fullName>
    </submittedName>
</protein>
<evidence type="ECO:0000313" key="3">
    <source>
        <dbReference type="EMBL" id="RWZ51247.1"/>
    </source>
</evidence>
<proteinExistence type="predicted"/>
<sequence length="162" mass="17055">MFLRSATPTTLAIVAVSLLAGCGISIPNDPDGTLDRVTGGELRVGVSESAPWTETAGSGAPTGTEVDLVEEFAENLHADVDWTEGGEADLVSALERGELDLVIGGFTDTTPWTSKAAMTQPYAESTNDEGTTAKHVMLAPMGENAFLVRLERFLLEGDGEQK</sequence>
<feature type="chain" id="PRO_5039179861" evidence="1">
    <location>
        <begin position="21"/>
        <end position="162"/>
    </location>
</feature>